<dbReference type="PROSITE" id="PS51900">
    <property type="entry name" value="CB"/>
    <property type="match status" value="1"/>
</dbReference>
<evidence type="ECO:0000256" key="3">
    <source>
        <dbReference type="ARBA" id="ARBA00022618"/>
    </source>
</evidence>
<comment type="function">
    <text evidence="9">Site-specific tyrosine recombinase, which acts by catalyzing the cutting and rejoining of the recombining DNA molecules. The XerC-XerD complex is essential to convert dimers of the bacterial chromosome into monomers to permit their segregation at cell division. It also contributes to the segregational stability of plasmids.</text>
</comment>
<evidence type="ECO:0000256" key="1">
    <source>
        <dbReference type="ARBA" id="ARBA00004496"/>
    </source>
</evidence>
<comment type="caution">
    <text evidence="12">The sequence shown here is derived from an EMBL/GenBank/DDBJ whole genome shotgun (WGS) entry which is preliminary data.</text>
</comment>
<dbReference type="Gene3D" id="1.10.443.10">
    <property type="entry name" value="Intergrase catalytic core"/>
    <property type="match status" value="1"/>
</dbReference>
<dbReference type="InterPro" id="IPR011010">
    <property type="entry name" value="DNA_brk_join_enz"/>
</dbReference>
<dbReference type="RefSeq" id="WP_377471614.1">
    <property type="nucleotide sequence ID" value="NZ_JBHLWN010000071.1"/>
</dbReference>
<proteinExistence type="inferred from homology"/>
<dbReference type="EMBL" id="JBHLWN010000071">
    <property type="protein sequence ID" value="MFC0214259.1"/>
    <property type="molecule type" value="Genomic_DNA"/>
</dbReference>
<comment type="subunit">
    <text evidence="9">Forms a cyclic heterotetrameric complex composed of two molecules of XerC and two molecules of XerD.</text>
</comment>
<evidence type="ECO:0000256" key="6">
    <source>
        <dbReference type="ARBA" id="ARBA00023125"/>
    </source>
</evidence>
<protein>
    <recommendedName>
        <fullName evidence="9">Tyrosine recombinase XerC</fullName>
    </recommendedName>
</protein>
<dbReference type="InterPro" id="IPR044068">
    <property type="entry name" value="CB"/>
</dbReference>
<evidence type="ECO:0000256" key="8">
    <source>
        <dbReference type="ARBA" id="ARBA00023306"/>
    </source>
</evidence>
<dbReference type="PROSITE" id="PS51898">
    <property type="entry name" value="TYR_RECOMBINASE"/>
    <property type="match status" value="1"/>
</dbReference>
<evidence type="ECO:0000256" key="2">
    <source>
        <dbReference type="ARBA" id="ARBA00022490"/>
    </source>
</evidence>
<organism evidence="12 13">
    <name type="scientific">Paenibacillus chartarius</name>
    <dbReference type="NCBI Taxonomy" id="747481"/>
    <lineage>
        <taxon>Bacteria</taxon>
        <taxon>Bacillati</taxon>
        <taxon>Bacillota</taxon>
        <taxon>Bacilli</taxon>
        <taxon>Bacillales</taxon>
        <taxon>Paenibacillaceae</taxon>
        <taxon>Paenibacillus</taxon>
    </lineage>
</organism>
<dbReference type="InterPro" id="IPR050090">
    <property type="entry name" value="Tyrosine_recombinase_XerCD"/>
</dbReference>
<dbReference type="InterPro" id="IPR002104">
    <property type="entry name" value="Integrase_catalytic"/>
</dbReference>
<evidence type="ECO:0000313" key="12">
    <source>
        <dbReference type="EMBL" id="MFC0214259.1"/>
    </source>
</evidence>
<dbReference type="InterPro" id="IPR023009">
    <property type="entry name" value="Tyrosine_recombinase_XerC/XerD"/>
</dbReference>
<feature type="domain" description="Core-binding (CB)" evidence="11">
    <location>
        <begin position="1"/>
        <end position="87"/>
    </location>
</feature>
<evidence type="ECO:0000259" key="11">
    <source>
        <dbReference type="PROSITE" id="PS51900"/>
    </source>
</evidence>
<dbReference type="NCBIfam" id="NF001399">
    <property type="entry name" value="PRK00283.1"/>
    <property type="match status" value="1"/>
</dbReference>
<evidence type="ECO:0000256" key="7">
    <source>
        <dbReference type="ARBA" id="ARBA00023172"/>
    </source>
</evidence>
<keyword evidence="7 9" id="KW-0233">DNA recombination</keyword>
<feature type="active site" evidence="9">
    <location>
        <position position="148"/>
    </location>
</feature>
<reference evidence="12 13" key="1">
    <citation type="submission" date="2024-09" db="EMBL/GenBank/DDBJ databases">
        <authorList>
            <person name="Sun Q."/>
            <person name="Mori K."/>
        </authorList>
    </citation>
    <scope>NUCLEOTIDE SEQUENCE [LARGE SCALE GENOMIC DNA]</scope>
    <source>
        <strain evidence="12 13">CCM 7759</strain>
    </source>
</reference>
<keyword evidence="3 9" id="KW-0132">Cell division</keyword>
<dbReference type="CDD" id="cd00798">
    <property type="entry name" value="INT_XerDC_C"/>
    <property type="match status" value="1"/>
</dbReference>
<sequence>MRLERDIEALLADMAAERRLAANTLESYRRDLLPFVAYLREQGVDELTGSTKTNVAAYAAKLRRDGRSAATCARALVSIRALYAHLVRSGRMDHDPARFIEPPKAERKPPAALNVADVERLLAAPDTETPAGLRDKAMLELLYATGLRVSELVALQEPDVNVGLAFVRCGGGGGQERIVPIGGYALQSIADYLAAGRPKLLKPGLATTALFLSQRGDGMTRQSFWGILKRYAAAAGLPEGELTPQSLRSSFAAHLLANGADVRAVQEMLGHTSPAATQAYAQSAKLLMKDVYDAAHPRSGKRT</sequence>
<evidence type="ECO:0000313" key="13">
    <source>
        <dbReference type="Proteomes" id="UP001589776"/>
    </source>
</evidence>
<feature type="active site" description="O-(3'-phospho-DNA)-tyrosine intermediate" evidence="9">
    <location>
        <position position="280"/>
    </location>
</feature>
<keyword evidence="5 9" id="KW-0229">DNA integration</keyword>
<evidence type="ECO:0000256" key="9">
    <source>
        <dbReference type="HAMAP-Rule" id="MF_01808"/>
    </source>
</evidence>
<keyword evidence="13" id="KW-1185">Reference proteome</keyword>
<comment type="caution">
    <text evidence="9">Lacks conserved residue(s) required for the propagation of feature annotation.</text>
</comment>
<evidence type="ECO:0000256" key="5">
    <source>
        <dbReference type="ARBA" id="ARBA00022908"/>
    </source>
</evidence>
<gene>
    <name evidence="9" type="primary">xerC</name>
    <name evidence="12" type="ORF">ACFFK0_17660</name>
</gene>
<dbReference type="Pfam" id="PF00589">
    <property type="entry name" value="Phage_integrase"/>
    <property type="match status" value="1"/>
</dbReference>
<dbReference type="InterPro" id="IPR004107">
    <property type="entry name" value="Integrase_SAM-like_N"/>
</dbReference>
<dbReference type="Pfam" id="PF02899">
    <property type="entry name" value="Phage_int_SAM_1"/>
    <property type="match status" value="1"/>
</dbReference>
<feature type="domain" description="Tyr recombinase" evidence="10">
    <location>
        <begin position="108"/>
        <end position="293"/>
    </location>
</feature>
<dbReference type="InterPro" id="IPR013762">
    <property type="entry name" value="Integrase-like_cat_sf"/>
</dbReference>
<dbReference type="PANTHER" id="PTHR30349">
    <property type="entry name" value="PHAGE INTEGRASE-RELATED"/>
    <property type="match status" value="1"/>
</dbReference>
<keyword evidence="4 9" id="KW-0159">Chromosome partition</keyword>
<dbReference type="HAMAP" id="MF_01808">
    <property type="entry name" value="Recomb_XerC_XerD"/>
    <property type="match status" value="1"/>
</dbReference>
<dbReference type="PANTHER" id="PTHR30349:SF81">
    <property type="entry name" value="TYROSINE RECOMBINASE XERC"/>
    <property type="match status" value="1"/>
</dbReference>
<feature type="active site" evidence="9">
    <location>
        <position position="271"/>
    </location>
</feature>
<feature type="active site" evidence="9">
    <location>
        <position position="248"/>
    </location>
</feature>
<comment type="similarity">
    <text evidence="9">Belongs to the 'phage' integrase family. XerC subfamily.</text>
</comment>
<dbReference type="Proteomes" id="UP001589776">
    <property type="component" value="Unassembled WGS sequence"/>
</dbReference>
<keyword evidence="6 9" id="KW-0238">DNA-binding</keyword>
<accession>A0ABV6DNP0</accession>
<keyword evidence="8 9" id="KW-0131">Cell cycle</keyword>
<dbReference type="InterPro" id="IPR010998">
    <property type="entry name" value="Integrase_recombinase_N"/>
</dbReference>
<dbReference type="Gene3D" id="1.10.150.130">
    <property type="match status" value="1"/>
</dbReference>
<name>A0ABV6DNP0_9BACL</name>
<evidence type="ECO:0000256" key="4">
    <source>
        <dbReference type="ARBA" id="ARBA00022829"/>
    </source>
</evidence>
<keyword evidence="2 9" id="KW-0963">Cytoplasm</keyword>
<comment type="subcellular location">
    <subcellularLocation>
        <location evidence="1 9">Cytoplasm</location>
    </subcellularLocation>
</comment>
<evidence type="ECO:0000259" key="10">
    <source>
        <dbReference type="PROSITE" id="PS51898"/>
    </source>
</evidence>
<dbReference type="SUPFAM" id="SSF56349">
    <property type="entry name" value="DNA breaking-rejoining enzymes"/>
    <property type="match status" value="1"/>
</dbReference>